<accession>A0AAE0BRH6</accession>
<keyword evidence="3" id="KW-1185">Reference proteome</keyword>
<dbReference type="Proteomes" id="UP001190700">
    <property type="component" value="Unassembled WGS sequence"/>
</dbReference>
<feature type="region of interest" description="Disordered" evidence="1">
    <location>
        <begin position="1"/>
        <end position="47"/>
    </location>
</feature>
<dbReference type="AlphaFoldDB" id="A0AAE0BRH6"/>
<evidence type="ECO:0000313" key="3">
    <source>
        <dbReference type="Proteomes" id="UP001190700"/>
    </source>
</evidence>
<name>A0AAE0BRH6_9CHLO</name>
<feature type="compositionally biased region" description="Acidic residues" evidence="1">
    <location>
        <begin position="1"/>
        <end position="11"/>
    </location>
</feature>
<feature type="region of interest" description="Disordered" evidence="1">
    <location>
        <begin position="137"/>
        <end position="165"/>
    </location>
</feature>
<dbReference type="EMBL" id="LGRX02033392">
    <property type="protein sequence ID" value="KAK3241438.1"/>
    <property type="molecule type" value="Genomic_DNA"/>
</dbReference>
<evidence type="ECO:0000256" key="1">
    <source>
        <dbReference type="SAM" id="MobiDB-lite"/>
    </source>
</evidence>
<sequence>MSEGDEEEDEHDSPPKRKRPPKQVCPTPEPAAKHHSSPATSRRQAKALGRVRRAYRAALRIARAVEEFPHAFGDEMEWIIQPGACPDIADQVNDGSEVDGLEDARECAPASLEKYIAFLRGSAVIWYSHLLKCPDANTDSLPDPRKESWLQELPAGKATYGTRTS</sequence>
<evidence type="ECO:0000313" key="2">
    <source>
        <dbReference type="EMBL" id="KAK3241438.1"/>
    </source>
</evidence>
<proteinExistence type="predicted"/>
<gene>
    <name evidence="2" type="ORF">CYMTET_48789</name>
</gene>
<comment type="caution">
    <text evidence="2">The sequence shown here is derived from an EMBL/GenBank/DDBJ whole genome shotgun (WGS) entry which is preliminary data.</text>
</comment>
<protein>
    <submittedName>
        <fullName evidence="2">Uncharacterized protein</fullName>
    </submittedName>
</protein>
<organism evidence="2 3">
    <name type="scientific">Cymbomonas tetramitiformis</name>
    <dbReference type="NCBI Taxonomy" id="36881"/>
    <lineage>
        <taxon>Eukaryota</taxon>
        <taxon>Viridiplantae</taxon>
        <taxon>Chlorophyta</taxon>
        <taxon>Pyramimonadophyceae</taxon>
        <taxon>Pyramimonadales</taxon>
        <taxon>Pyramimonadaceae</taxon>
        <taxon>Cymbomonas</taxon>
    </lineage>
</organism>
<reference evidence="2 3" key="1">
    <citation type="journal article" date="2015" name="Genome Biol. Evol.">
        <title>Comparative Genomics of a Bacterivorous Green Alga Reveals Evolutionary Causalities and Consequences of Phago-Mixotrophic Mode of Nutrition.</title>
        <authorList>
            <person name="Burns J.A."/>
            <person name="Paasch A."/>
            <person name="Narechania A."/>
            <person name="Kim E."/>
        </authorList>
    </citation>
    <scope>NUCLEOTIDE SEQUENCE [LARGE SCALE GENOMIC DNA]</scope>
    <source>
        <strain evidence="2 3">PLY_AMNH</strain>
    </source>
</reference>